<sequence length="28" mass="3258">MAIWPIHGRLRRPVNRGYPLGDKRLVAD</sequence>
<gene>
    <name evidence="1" type="ORF">METZ01_LOCUS359441</name>
</gene>
<organism evidence="1">
    <name type="scientific">marine metagenome</name>
    <dbReference type="NCBI Taxonomy" id="408172"/>
    <lineage>
        <taxon>unclassified sequences</taxon>
        <taxon>metagenomes</taxon>
        <taxon>ecological metagenomes</taxon>
    </lineage>
</organism>
<name>A0A382SBI4_9ZZZZ</name>
<reference evidence="1" key="1">
    <citation type="submission" date="2018-05" db="EMBL/GenBank/DDBJ databases">
        <authorList>
            <person name="Lanie J.A."/>
            <person name="Ng W.-L."/>
            <person name="Kazmierczak K.M."/>
            <person name="Andrzejewski T.M."/>
            <person name="Davidsen T.M."/>
            <person name="Wayne K.J."/>
            <person name="Tettelin H."/>
            <person name="Glass J.I."/>
            <person name="Rusch D."/>
            <person name="Podicherti R."/>
            <person name="Tsui H.-C.T."/>
            <person name="Winkler M.E."/>
        </authorList>
    </citation>
    <scope>NUCLEOTIDE SEQUENCE</scope>
</reference>
<feature type="non-terminal residue" evidence="1">
    <location>
        <position position="28"/>
    </location>
</feature>
<dbReference type="AlphaFoldDB" id="A0A382SBI4"/>
<evidence type="ECO:0000313" key="1">
    <source>
        <dbReference type="EMBL" id="SVD06587.1"/>
    </source>
</evidence>
<proteinExistence type="predicted"/>
<accession>A0A382SBI4</accession>
<dbReference type="EMBL" id="UINC01127456">
    <property type="protein sequence ID" value="SVD06587.1"/>
    <property type="molecule type" value="Genomic_DNA"/>
</dbReference>
<protein>
    <submittedName>
        <fullName evidence="1">Uncharacterized protein</fullName>
    </submittedName>
</protein>